<reference evidence="2 3" key="1">
    <citation type="journal article" date="2023" name="Elife">
        <title>Identification of key yeast species and microbe-microbe interactions impacting larval growth of Drosophila in the wild.</title>
        <authorList>
            <person name="Mure A."/>
            <person name="Sugiura Y."/>
            <person name="Maeda R."/>
            <person name="Honda K."/>
            <person name="Sakurai N."/>
            <person name="Takahashi Y."/>
            <person name="Watada M."/>
            <person name="Katoh T."/>
            <person name="Gotoh A."/>
            <person name="Gotoh Y."/>
            <person name="Taniguchi I."/>
            <person name="Nakamura K."/>
            <person name="Hayashi T."/>
            <person name="Katayama T."/>
            <person name="Uemura T."/>
            <person name="Hattori Y."/>
        </authorList>
    </citation>
    <scope>NUCLEOTIDE SEQUENCE [LARGE SCALE GENOMIC DNA]</scope>
    <source>
        <strain evidence="2 3">PK-24</strain>
    </source>
</reference>
<feature type="compositionally biased region" description="Polar residues" evidence="1">
    <location>
        <begin position="812"/>
        <end position="823"/>
    </location>
</feature>
<proteinExistence type="predicted"/>
<dbReference type="AlphaFoldDB" id="A0AAV5R726"/>
<evidence type="ECO:0000313" key="2">
    <source>
        <dbReference type="EMBL" id="GMM46633.1"/>
    </source>
</evidence>
<feature type="compositionally biased region" description="Polar residues" evidence="1">
    <location>
        <begin position="790"/>
        <end position="802"/>
    </location>
</feature>
<accession>A0AAV5R726</accession>
<comment type="caution">
    <text evidence="2">The sequence shown here is derived from an EMBL/GenBank/DDBJ whole genome shotgun (WGS) entry which is preliminary data.</text>
</comment>
<organism evidence="2 3">
    <name type="scientific">Pichia kluyveri</name>
    <name type="common">Yeast</name>
    <dbReference type="NCBI Taxonomy" id="36015"/>
    <lineage>
        <taxon>Eukaryota</taxon>
        <taxon>Fungi</taxon>
        <taxon>Dikarya</taxon>
        <taxon>Ascomycota</taxon>
        <taxon>Saccharomycotina</taxon>
        <taxon>Pichiomycetes</taxon>
        <taxon>Pichiales</taxon>
        <taxon>Pichiaceae</taxon>
        <taxon>Pichia</taxon>
    </lineage>
</organism>
<dbReference type="EMBL" id="BTGB01000004">
    <property type="protein sequence ID" value="GMM46633.1"/>
    <property type="molecule type" value="Genomic_DNA"/>
</dbReference>
<evidence type="ECO:0000256" key="1">
    <source>
        <dbReference type="SAM" id="MobiDB-lite"/>
    </source>
</evidence>
<evidence type="ECO:0000313" key="3">
    <source>
        <dbReference type="Proteomes" id="UP001378960"/>
    </source>
</evidence>
<feature type="region of interest" description="Disordered" evidence="1">
    <location>
        <begin position="889"/>
        <end position="908"/>
    </location>
</feature>
<feature type="region of interest" description="Disordered" evidence="1">
    <location>
        <begin position="784"/>
        <end position="842"/>
    </location>
</feature>
<sequence length="1096" mass="124506">MTLIHTAQREANTNLERFDPPLTIVGSRTSSFSTQSTSGSLNDFLDLYADEESIDELQSSDQASDHSVNDINEFNTDKHDSPSKLLIKPENSSVSEILPKRENPSTIVTTEGIFNNNSQLSLNQLSIKSPQLVDKVDLNKKASNLLSSEEANNRDLQTDENKNTFQKFFSNTANTGFLKLEQQNSTIIENENFEMQENIGLSDDIDCTLNEDNINYINTTVQSSHVPNTHVYTFDDSNEALNIDNSILEIIDHLGNGLNVNDEFEFNIFSEETRDGDLQQVLTRSGSRHSMGNNIDLLSLEMSSEDEEYDDNERFKSFFELDYGFSSTTTNVRETTSSNIDTNNTEIYDNVSGNDLPPNINWLPLTNSHATYSLHSSNNSRVITDLDISVQPNIDITEALDADSIGTELSNENLDITTPTDDPPPYSEIDLYINTDSQTNAHITIFSNNHENRTVLSPVSENNEPEAIENQHDNSDISTISSSSKMKKRISIKVKKNSDGELSRHASVDYYQMERFLPPYRSLINPKKVYDYRTNTYINTSENQIEIINRVGANSQSMVAIHKKKRDSRVVSMILTSNNHNNLTELLLDSANDNSSIRSKSISIRSIASKPKYKATAKFRDLTKDIRQKILSFVDNQRDLVSCLYVSTEFKEIVTPLLYKYPKFTSSYRLAQFVHTLMNNESLALIVKVFDLSNITFPVKLTEAEKLKYQDKLVYGTFTAIEVLNNKNKIADAGWRDFKFRNHPLYGDFNNWRKRANSGSTISSTNSSLETLFDKSLSTPNLLETKKNKNLYNRSRSNSGSDNVFKRKNVNGPRQRSNSSACDTNKKLPNDNNNNSAGSGGGGFKSLKKAFGFESSDDVTKKKRGSSPVRKPMLTKKAVSANNVISTGNTVNTINNSNKKKRDSKVQDEINDRLPFSTTHPKINTMLKQFCFHRDIPVGYIIHVLMACSNLEEINFSKIIICNDYKLRDYVSFDWLMSTGVEISHSGQPRDIDENKPIFWSDTGRELNISDESFFRGYAESVSFKDIWKCIVRLKNIKILKLRKLNSLEQTIIKDFVMNSEFKETLEILDCSDSGMVRRDEWNYIFKAEDWREYFS</sequence>
<name>A0AAV5R726_PICKL</name>
<dbReference type="Proteomes" id="UP001378960">
    <property type="component" value="Unassembled WGS sequence"/>
</dbReference>
<keyword evidence="3" id="KW-1185">Reference proteome</keyword>
<feature type="region of interest" description="Disordered" evidence="1">
    <location>
        <begin position="58"/>
        <end position="92"/>
    </location>
</feature>
<protein>
    <submittedName>
        <fullName evidence="2">Cos111 protein</fullName>
    </submittedName>
</protein>
<gene>
    <name evidence="2" type="ORF">DAPK24_032080</name>
</gene>